<gene>
    <name evidence="1" type="ORF">AN640_07165</name>
</gene>
<evidence type="ECO:0000313" key="2">
    <source>
        <dbReference type="Proteomes" id="UP000188637"/>
    </source>
</evidence>
<proteinExistence type="predicted"/>
<sequence>MKSLFLLILILFISGCTIINDKTNKNDNIKTNKKEDFVSIHFIDVGQGDAIFIDYNNFDMLIDAGDNDAGDKIIKYLKEQGVETLDYFVLTHMDADHIGGADEILNAFQVENIIDSGDTDKTTKTYEKYKLTRNSEDAIYKEDSNMNINVDENLNFQIIETGDSFKDENNNSVVIEMTYMDTKVLFTGDMESNAEKVFIEFAENIDILKAAHHGSKTSSTEEFLDKVDAEYVVISAGRNNKYGHPHAQTLERYNDHDMEIYRTDLDGTIICTIWQDNDITWTTEN</sequence>
<keyword evidence="2" id="KW-1185">Reference proteome</keyword>
<accession>A0ACC8XGG7</accession>
<dbReference type="Proteomes" id="UP000188637">
    <property type="component" value="Unassembled WGS sequence"/>
</dbReference>
<organism evidence="1 2">
    <name type="scientific">Candidatus Epulonipiscium fishelsonii</name>
    <dbReference type="NCBI Taxonomy" id="77094"/>
    <lineage>
        <taxon>Bacteria</taxon>
        <taxon>Bacillati</taxon>
        <taxon>Bacillota</taxon>
        <taxon>Clostridia</taxon>
        <taxon>Lachnospirales</taxon>
        <taxon>Lachnospiraceae</taxon>
        <taxon>Candidatus Epulonipiscium</taxon>
    </lineage>
</organism>
<reference evidence="1" key="1">
    <citation type="submission" date="2016-08" db="EMBL/GenBank/DDBJ databases">
        <authorList>
            <person name="Ngugi D.K."/>
            <person name="Miyake S."/>
            <person name="Stingl U."/>
        </authorList>
    </citation>
    <scope>NUCLEOTIDE SEQUENCE</scope>
    <source>
        <strain evidence="1">SCG-D08WGA-EpuloA1</strain>
    </source>
</reference>
<name>A0ACC8XGG7_9FIRM</name>
<protein>
    <submittedName>
        <fullName evidence="1">Uncharacterized protein</fullName>
    </submittedName>
</protein>
<dbReference type="EMBL" id="LJHD01000181">
    <property type="protein sequence ID" value="ONI42663.1"/>
    <property type="molecule type" value="Genomic_DNA"/>
</dbReference>
<comment type="caution">
    <text evidence="1">The sequence shown here is derived from an EMBL/GenBank/DDBJ whole genome shotgun (WGS) entry which is preliminary data.</text>
</comment>
<evidence type="ECO:0000313" key="1">
    <source>
        <dbReference type="EMBL" id="ONI42663.1"/>
    </source>
</evidence>